<dbReference type="Pfam" id="PF16499">
    <property type="entry name" value="Melibiase_2"/>
    <property type="match status" value="1"/>
</dbReference>
<dbReference type="InterPro" id="IPR017853">
    <property type="entry name" value="GH"/>
</dbReference>
<comment type="similarity">
    <text evidence="1 5">Belongs to the glycosyl hydrolase 27 family.</text>
</comment>
<evidence type="ECO:0000256" key="1">
    <source>
        <dbReference type="ARBA" id="ARBA00009743"/>
    </source>
</evidence>
<dbReference type="SUPFAM" id="SSF51445">
    <property type="entry name" value="(Trans)glycosidases"/>
    <property type="match status" value="1"/>
</dbReference>
<sequence>MVFRFLTAALAAAASCHAASVQLGELDLASMSTGWGQPQANRSVDGNALTIGGRRFESGVGSHATSVYHVKVHGRASRITGFVGVDDEVGHRGSVRFRILAGSRSAFDSGVLRGGDAARPFEVDLTGVDDLFLMIDDAGDGNTYDHADWAEVAIEYMGTKPAAAEVPEEKPYLLTPKPGPAPRINGATVFGVRPGKPFLYRIPAQGTRPMQFRVEGLPDTLRLDTATGILTGRAPAEAGDYPLTFHAENGAGQDRFAFTLKVGDTLALTPPLGWNDWATNYTDISQDKMEAAAQAMIDSGMADVGFSYVCLDDAFTQRKGDEPYRHENGTPVLNERFRDLGEMAARIHSLGLRAGLYSSPGPWTCGQYLGSWEHERTDAKFYADMGFDLLKYDWCSYGDVATGEGRERFSQPYEVMDQCLNDQDRDILLYMCQYGMDNVWEWGKQAGGELWRTTGDININFSFANVTRHAGVCLEHRRFTGPGGWNDPDFLMVGSIGREQAYIDGFHDKNVEIPLIPVPLTPSEQYSCVTLWAILPVPMIFSGSITHLDEFTTNLLTNAEVIAVNQDALGAAAEPVRQDLLSWVLKKPMQDGSTVVALLNLHSVEQQVTATWEELGLDRPARIRDLWRQKDGAPASAGVAARLPRHGVALLRLWPGKS</sequence>
<evidence type="ECO:0000256" key="2">
    <source>
        <dbReference type="ARBA" id="ARBA00022729"/>
    </source>
</evidence>
<dbReference type="SUPFAM" id="SSF49313">
    <property type="entry name" value="Cadherin-like"/>
    <property type="match status" value="1"/>
</dbReference>
<dbReference type="RefSeq" id="WP_353567097.1">
    <property type="nucleotide sequence ID" value="NZ_BAABRI010000011.1"/>
</dbReference>
<dbReference type="InterPro" id="IPR013785">
    <property type="entry name" value="Aldolase_TIM"/>
</dbReference>
<organism evidence="8 9">
    <name type="scientific">Haloferula sargassicola</name>
    <dbReference type="NCBI Taxonomy" id="490096"/>
    <lineage>
        <taxon>Bacteria</taxon>
        <taxon>Pseudomonadati</taxon>
        <taxon>Verrucomicrobiota</taxon>
        <taxon>Verrucomicrobiia</taxon>
        <taxon>Verrucomicrobiales</taxon>
        <taxon>Verrucomicrobiaceae</taxon>
        <taxon>Haloferula</taxon>
    </lineage>
</organism>
<dbReference type="InterPro" id="IPR038637">
    <property type="entry name" value="NPCBM_sf"/>
</dbReference>
<name>A0ABP9URH1_9BACT</name>
<dbReference type="Proteomes" id="UP001476282">
    <property type="component" value="Unassembled WGS sequence"/>
</dbReference>
<dbReference type="EC" id="3.2.1.22" evidence="5"/>
<keyword evidence="3 5" id="KW-0378">Hydrolase</keyword>
<dbReference type="InterPro" id="IPR013783">
    <property type="entry name" value="Ig-like_fold"/>
</dbReference>
<evidence type="ECO:0000256" key="3">
    <source>
        <dbReference type="ARBA" id="ARBA00022801"/>
    </source>
</evidence>
<protein>
    <recommendedName>
        <fullName evidence="5">Alpha-galactosidase</fullName>
        <ecNumber evidence="5">3.2.1.22</ecNumber>
    </recommendedName>
    <alternativeName>
        <fullName evidence="5">Melibiase</fullName>
    </alternativeName>
</protein>
<dbReference type="Gene3D" id="3.20.20.70">
    <property type="entry name" value="Aldolase class I"/>
    <property type="match status" value="1"/>
</dbReference>
<comment type="catalytic activity">
    <reaction evidence="5">
        <text>Hydrolysis of terminal, non-reducing alpha-D-galactose residues in alpha-D-galactosides, including galactose oligosaccharides, galactomannans and galactolipids.</text>
        <dbReference type="EC" id="3.2.1.22"/>
    </reaction>
</comment>
<dbReference type="InterPro" id="IPR013780">
    <property type="entry name" value="Glyco_hydro_b"/>
</dbReference>
<evidence type="ECO:0000313" key="9">
    <source>
        <dbReference type="Proteomes" id="UP001476282"/>
    </source>
</evidence>
<keyword evidence="2 6" id="KW-0732">Signal</keyword>
<dbReference type="Pfam" id="PF08305">
    <property type="entry name" value="NPCBM"/>
    <property type="match status" value="1"/>
</dbReference>
<gene>
    <name evidence="8" type="ORF">Hsar01_02197</name>
</gene>
<dbReference type="Gene3D" id="2.60.120.1060">
    <property type="entry name" value="NPCBM/NEW2 domain"/>
    <property type="match status" value="1"/>
</dbReference>
<dbReference type="PRINTS" id="PR00740">
    <property type="entry name" value="GLHYDRLASE27"/>
</dbReference>
<evidence type="ECO:0000256" key="4">
    <source>
        <dbReference type="ARBA" id="ARBA00023295"/>
    </source>
</evidence>
<evidence type="ECO:0000313" key="8">
    <source>
        <dbReference type="EMBL" id="GAA5482971.1"/>
    </source>
</evidence>
<dbReference type="CDD" id="cd14792">
    <property type="entry name" value="GH27"/>
    <property type="match status" value="1"/>
</dbReference>
<dbReference type="Pfam" id="PF17801">
    <property type="entry name" value="Melibiase_C"/>
    <property type="match status" value="1"/>
</dbReference>
<dbReference type="InterPro" id="IPR013222">
    <property type="entry name" value="Glyco_hyd_98_carb-bd"/>
</dbReference>
<proteinExistence type="inferred from homology"/>
<dbReference type="SUPFAM" id="SSF51011">
    <property type="entry name" value="Glycosyl hydrolase domain"/>
    <property type="match status" value="1"/>
</dbReference>
<feature type="domain" description="Glycosyl hydrolase family 98 putative carbohydrate-binding module" evidence="7">
    <location>
        <begin position="17"/>
        <end position="156"/>
    </location>
</feature>
<dbReference type="InterPro" id="IPR002241">
    <property type="entry name" value="Glyco_hydro_27"/>
</dbReference>
<dbReference type="SUPFAM" id="SSF49785">
    <property type="entry name" value="Galactose-binding domain-like"/>
    <property type="match status" value="1"/>
</dbReference>
<reference evidence="8 9" key="1">
    <citation type="submission" date="2024-02" db="EMBL/GenBank/DDBJ databases">
        <title>Haloferula sargassicola NBRC 104335.</title>
        <authorList>
            <person name="Ichikawa N."/>
            <person name="Katano-Makiyama Y."/>
            <person name="Hidaka K."/>
        </authorList>
    </citation>
    <scope>NUCLEOTIDE SEQUENCE [LARGE SCALE GENOMIC DNA]</scope>
    <source>
        <strain evidence="8 9">NBRC 104335</strain>
    </source>
</reference>
<feature type="chain" id="PRO_5045197201" description="Alpha-galactosidase" evidence="6">
    <location>
        <begin position="19"/>
        <end position="658"/>
    </location>
</feature>
<keyword evidence="5" id="KW-1015">Disulfide bond</keyword>
<dbReference type="PANTHER" id="PTHR11452:SF75">
    <property type="entry name" value="ALPHA-GALACTOSIDASE MEL1"/>
    <property type="match status" value="1"/>
</dbReference>
<dbReference type="PROSITE" id="PS51257">
    <property type="entry name" value="PROKAR_LIPOPROTEIN"/>
    <property type="match status" value="1"/>
</dbReference>
<evidence type="ECO:0000259" key="7">
    <source>
        <dbReference type="SMART" id="SM00776"/>
    </source>
</evidence>
<feature type="signal peptide" evidence="6">
    <location>
        <begin position="1"/>
        <end position="18"/>
    </location>
</feature>
<dbReference type="PANTHER" id="PTHR11452">
    <property type="entry name" value="ALPHA-GALACTOSIDASE/ALPHA-N-ACETYLGALACTOSAMINIDASE"/>
    <property type="match status" value="1"/>
</dbReference>
<dbReference type="Gene3D" id="2.60.40.10">
    <property type="entry name" value="Immunoglobulins"/>
    <property type="match status" value="1"/>
</dbReference>
<keyword evidence="4 5" id="KW-0326">Glycosidase</keyword>
<keyword evidence="9" id="KW-1185">Reference proteome</keyword>
<evidence type="ECO:0000256" key="6">
    <source>
        <dbReference type="SAM" id="SignalP"/>
    </source>
</evidence>
<dbReference type="InterPro" id="IPR008979">
    <property type="entry name" value="Galactose-bd-like_sf"/>
</dbReference>
<dbReference type="SMART" id="SM00776">
    <property type="entry name" value="NPCBM"/>
    <property type="match status" value="1"/>
</dbReference>
<accession>A0ABP9URH1</accession>
<dbReference type="Pfam" id="PF05345">
    <property type="entry name" value="He_PIG"/>
    <property type="match status" value="1"/>
</dbReference>
<dbReference type="Gene3D" id="2.60.40.1180">
    <property type="entry name" value="Golgi alpha-mannosidase II"/>
    <property type="match status" value="1"/>
</dbReference>
<dbReference type="EMBL" id="BAABRI010000011">
    <property type="protein sequence ID" value="GAA5482971.1"/>
    <property type="molecule type" value="Genomic_DNA"/>
</dbReference>
<evidence type="ECO:0000256" key="5">
    <source>
        <dbReference type="RuleBase" id="RU361168"/>
    </source>
</evidence>
<comment type="caution">
    <text evidence="8">The sequence shown here is derived from an EMBL/GenBank/DDBJ whole genome shotgun (WGS) entry which is preliminary data.</text>
</comment>
<dbReference type="InterPro" id="IPR041233">
    <property type="entry name" value="Melibiase_C"/>
</dbReference>
<dbReference type="InterPro" id="IPR015919">
    <property type="entry name" value="Cadherin-like_sf"/>
</dbReference>